<comment type="caution">
    <text evidence="2">The sequence shown here is derived from an EMBL/GenBank/DDBJ whole genome shotgun (WGS) entry which is preliminary data.</text>
</comment>
<gene>
    <name evidence="2" type="ORF">GCM10007170_36020</name>
</gene>
<name>A0ABQ2AZR0_9MICC</name>
<sequence length="101" mass="10082">MVSCAVDSIILSAITRRIGVSFSRRSPARTATETEDTAGASEDGTGMPWEGPVTEPPAPGPASGENALAVADGLSWEGPATGGGWGTEAGCAIVRCSMTAS</sequence>
<accession>A0ABQ2AZR0</accession>
<protein>
    <submittedName>
        <fullName evidence="2">Uncharacterized protein</fullName>
    </submittedName>
</protein>
<evidence type="ECO:0000313" key="3">
    <source>
        <dbReference type="Proteomes" id="UP000643279"/>
    </source>
</evidence>
<proteinExistence type="predicted"/>
<evidence type="ECO:0000313" key="2">
    <source>
        <dbReference type="EMBL" id="GGH99964.1"/>
    </source>
</evidence>
<reference evidence="3" key="1">
    <citation type="journal article" date="2019" name="Int. J. Syst. Evol. Microbiol.">
        <title>The Global Catalogue of Microorganisms (GCM) 10K type strain sequencing project: providing services to taxonomists for standard genome sequencing and annotation.</title>
        <authorList>
            <consortium name="The Broad Institute Genomics Platform"/>
            <consortium name="The Broad Institute Genome Sequencing Center for Infectious Disease"/>
            <person name="Wu L."/>
            <person name="Ma J."/>
        </authorList>
    </citation>
    <scope>NUCLEOTIDE SEQUENCE [LARGE SCALE GENOMIC DNA]</scope>
    <source>
        <strain evidence="3">CGMCC 1.12778</strain>
    </source>
</reference>
<dbReference type="EMBL" id="BMFW01000024">
    <property type="protein sequence ID" value="GGH99964.1"/>
    <property type="molecule type" value="Genomic_DNA"/>
</dbReference>
<keyword evidence="3" id="KW-1185">Reference proteome</keyword>
<evidence type="ECO:0000256" key="1">
    <source>
        <dbReference type="SAM" id="MobiDB-lite"/>
    </source>
</evidence>
<feature type="region of interest" description="Disordered" evidence="1">
    <location>
        <begin position="24"/>
        <end position="67"/>
    </location>
</feature>
<organism evidence="2 3">
    <name type="scientific">Arthrobacter liuii</name>
    <dbReference type="NCBI Taxonomy" id="1476996"/>
    <lineage>
        <taxon>Bacteria</taxon>
        <taxon>Bacillati</taxon>
        <taxon>Actinomycetota</taxon>
        <taxon>Actinomycetes</taxon>
        <taxon>Micrococcales</taxon>
        <taxon>Micrococcaceae</taxon>
        <taxon>Arthrobacter</taxon>
    </lineage>
</organism>
<dbReference type="Proteomes" id="UP000643279">
    <property type="component" value="Unassembled WGS sequence"/>
</dbReference>